<name>A0A833ZZ83_9CHIR</name>
<dbReference type="GO" id="GO:0030054">
    <property type="term" value="C:cell junction"/>
    <property type="evidence" value="ECO:0007669"/>
    <property type="project" value="TreeGrafter"/>
</dbReference>
<dbReference type="GO" id="GO:0005886">
    <property type="term" value="C:plasma membrane"/>
    <property type="evidence" value="ECO:0007669"/>
    <property type="project" value="TreeGrafter"/>
</dbReference>
<keyword evidence="5" id="KW-0675">Receptor</keyword>
<protein>
    <recommendedName>
        <fullName evidence="1">protein-tyrosine-phosphatase</fullName>
        <ecNumber evidence="1">3.1.3.48</ecNumber>
    </recommendedName>
</protein>
<dbReference type="PRINTS" id="PR01778">
    <property type="entry name" value="KIMPTPASE"/>
</dbReference>
<evidence type="ECO:0000313" key="6">
    <source>
        <dbReference type="Proteomes" id="UP000664940"/>
    </source>
</evidence>
<dbReference type="GO" id="GO:0005829">
    <property type="term" value="C:cytosol"/>
    <property type="evidence" value="ECO:0007669"/>
    <property type="project" value="TreeGrafter"/>
</dbReference>
<keyword evidence="2" id="KW-0378">Hydrolase</keyword>
<feature type="region of interest" description="Disordered" evidence="4">
    <location>
        <begin position="136"/>
        <end position="155"/>
    </location>
</feature>
<dbReference type="Proteomes" id="UP000664940">
    <property type="component" value="Unassembled WGS sequence"/>
</dbReference>
<comment type="caution">
    <text evidence="5">The sequence shown here is derived from an EMBL/GenBank/DDBJ whole genome shotgun (WGS) entry which is preliminary data.</text>
</comment>
<organism evidence="5 6">
    <name type="scientific">Phyllostomus discolor</name>
    <name type="common">pale spear-nosed bat</name>
    <dbReference type="NCBI Taxonomy" id="89673"/>
    <lineage>
        <taxon>Eukaryota</taxon>
        <taxon>Metazoa</taxon>
        <taxon>Chordata</taxon>
        <taxon>Craniata</taxon>
        <taxon>Vertebrata</taxon>
        <taxon>Euteleostomi</taxon>
        <taxon>Mammalia</taxon>
        <taxon>Eutheria</taxon>
        <taxon>Laurasiatheria</taxon>
        <taxon>Chiroptera</taxon>
        <taxon>Yangochiroptera</taxon>
        <taxon>Phyllostomidae</taxon>
        <taxon>Phyllostominae</taxon>
        <taxon>Phyllostomus</taxon>
    </lineage>
</organism>
<dbReference type="EMBL" id="JABVXQ010000006">
    <property type="protein sequence ID" value="KAF6105747.1"/>
    <property type="molecule type" value="Genomic_DNA"/>
</dbReference>
<evidence type="ECO:0000256" key="2">
    <source>
        <dbReference type="ARBA" id="ARBA00022801"/>
    </source>
</evidence>
<dbReference type="PANTHER" id="PTHR46198:SF1">
    <property type="entry name" value="TYROSINE-PROTEIN PHOSPHATASE NON-RECEPTOR TYPE 5"/>
    <property type="match status" value="1"/>
</dbReference>
<evidence type="ECO:0000256" key="4">
    <source>
        <dbReference type="SAM" id="MobiDB-lite"/>
    </source>
</evidence>
<dbReference type="InterPro" id="IPR029021">
    <property type="entry name" value="Prot-tyrosine_phosphatase-like"/>
</dbReference>
<accession>A0A833ZZ83</accession>
<gene>
    <name evidence="5" type="ORF">HJG60_015817</name>
</gene>
<evidence type="ECO:0000256" key="3">
    <source>
        <dbReference type="ARBA" id="ARBA00022912"/>
    </source>
</evidence>
<dbReference type="GO" id="GO:0007165">
    <property type="term" value="P:signal transduction"/>
    <property type="evidence" value="ECO:0007669"/>
    <property type="project" value="TreeGrafter"/>
</dbReference>
<evidence type="ECO:0000256" key="1">
    <source>
        <dbReference type="ARBA" id="ARBA00013064"/>
    </source>
</evidence>
<evidence type="ECO:0000313" key="5">
    <source>
        <dbReference type="EMBL" id="KAF6105747.1"/>
    </source>
</evidence>
<dbReference type="GO" id="GO:0019901">
    <property type="term" value="F:protein kinase binding"/>
    <property type="evidence" value="ECO:0007669"/>
    <property type="project" value="TreeGrafter"/>
</dbReference>
<reference evidence="5 6" key="1">
    <citation type="journal article" date="2020" name="Nature">
        <title>Six reference-quality genomes reveal evolution of bat adaptations.</title>
        <authorList>
            <person name="Jebb D."/>
            <person name="Huang Z."/>
            <person name="Pippel M."/>
            <person name="Hughes G.M."/>
            <person name="Lavrichenko K."/>
            <person name="Devanna P."/>
            <person name="Winkler S."/>
            <person name="Jermiin L.S."/>
            <person name="Skirmuntt E.C."/>
            <person name="Katzourakis A."/>
            <person name="Burkitt-Gray L."/>
            <person name="Ray D.A."/>
            <person name="Sullivan K.A.M."/>
            <person name="Roscito J.G."/>
            <person name="Kirilenko B.M."/>
            <person name="Davalos L.M."/>
            <person name="Corthals A.P."/>
            <person name="Power M.L."/>
            <person name="Jones G."/>
            <person name="Ransome R.D."/>
            <person name="Dechmann D.K.N."/>
            <person name="Locatelli A.G."/>
            <person name="Puechmaille S.J."/>
            <person name="Fedrigo O."/>
            <person name="Jarvis E.D."/>
            <person name="Hiller M."/>
            <person name="Vernes S.C."/>
            <person name="Myers E.W."/>
            <person name="Teeling E.C."/>
        </authorList>
    </citation>
    <scope>NUCLEOTIDE SEQUENCE [LARGE SCALE GENOMIC DNA]</scope>
    <source>
        <strain evidence="5">Bat1K_MPI-CBG_1</strain>
    </source>
</reference>
<keyword evidence="3" id="KW-0904">Protein phosphatase</keyword>
<dbReference type="PANTHER" id="PTHR46198">
    <property type="entry name" value="PROTEIN-TYROSINE-PHOSPHATASE"/>
    <property type="match status" value="1"/>
</dbReference>
<proteinExistence type="predicted"/>
<dbReference type="InterPro" id="IPR008356">
    <property type="entry name" value="Tyr_Pase_KIM-con"/>
</dbReference>
<dbReference type="AlphaFoldDB" id="A0A833ZZ83"/>
<dbReference type="EC" id="3.1.3.48" evidence="1"/>
<dbReference type="GO" id="GO:0004725">
    <property type="term" value="F:protein tyrosine phosphatase activity"/>
    <property type="evidence" value="ECO:0007669"/>
    <property type="project" value="UniProtKB-EC"/>
</dbReference>
<sequence length="309" mass="34132">MYVAGGSLGRAVSWLLVVSFPPKRALRPPLGTQHLGPSPHDAVRTLGAQVEVSSLGRETGAKSPGSELNPLSQLACGMLWLSGYGPVWLQNATLLEQLGPAAWLGVGTWDIPSLLLVSVSVLLVTTLVWHLLRAPPEPPTPEPPEDRRQSVSRQPSFTYSEWMEEKIEDDFLDLDPVPETPVFDCTMDIKPEADPASLTVKSMGLQERRGSNVSLTLDMCTPGCNEEGFGYLMSPREESAREYLLSASRVLQAEELHEKALDPFLLQAEFFEIPMNFVDPKEYDIPGLVRKNRYKTILPSKYSLCRGEG</sequence>
<dbReference type="Gene3D" id="3.90.190.10">
    <property type="entry name" value="Protein tyrosine phosphatase superfamily"/>
    <property type="match status" value="1"/>
</dbReference>